<sequence length="126" mass="13123">MRNGCTPTSVIFAQEPDLGQLHMQHDCHSVHHTVGHELIPIVTMAPNGPSPGLSTELLDRGSSLSDVVPGGQTMMHPAGEPTGPAPHGLAMAGSGGIGTMMSSNLNTSVYTLPEESEHESEECPAM</sequence>
<dbReference type="VEuPathDB" id="VectorBase:ACUA005238"/>
<dbReference type="AlphaFoldDB" id="A0A182LYT6"/>
<proteinExistence type="predicted"/>
<dbReference type="EMBL" id="AXCM01001083">
    <property type="status" value="NOT_ANNOTATED_CDS"/>
    <property type="molecule type" value="Genomic_DNA"/>
</dbReference>
<reference evidence="3" key="1">
    <citation type="submission" date="2013-09" db="EMBL/GenBank/DDBJ databases">
        <title>The Genome Sequence of Anopheles culicifacies species A.</title>
        <authorList>
            <consortium name="The Broad Institute Genomics Platform"/>
            <person name="Neafsey D.E."/>
            <person name="Besansky N."/>
            <person name="Howell P."/>
            <person name="Walton C."/>
            <person name="Young S.K."/>
            <person name="Zeng Q."/>
            <person name="Gargeya S."/>
            <person name="Fitzgerald M."/>
            <person name="Haas B."/>
            <person name="Abouelleil A."/>
            <person name="Allen A.W."/>
            <person name="Alvarado L."/>
            <person name="Arachchi H.M."/>
            <person name="Berlin A.M."/>
            <person name="Chapman S.B."/>
            <person name="Gainer-Dewar J."/>
            <person name="Goldberg J."/>
            <person name="Griggs A."/>
            <person name="Gujja S."/>
            <person name="Hansen M."/>
            <person name="Howarth C."/>
            <person name="Imamovic A."/>
            <person name="Ireland A."/>
            <person name="Larimer J."/>
            <person name="McCowan C."/>
            <person name="Murphy C."/>
            <person name="Pearson M."/>
            <person name="Poon T.W."/>
            <person name="Priest M."/>
            <person name="Roberts A."/>
            <person name="Saif S."/>
            <person name="Shea T."/>
            <person name="Sisk P."/>
            <person name="Sykes S."/>
            <person name="Wortman J."/>
            <person name="Nusbaum C."/>
            <person name="Birren B."/>
        </authorList>
    </citation>
    <scope>NUCLEOTIDE SEQUENCE [LARGE SCALE GENOMIC DNA]</scope>
    <source>
        <strain evidence="3">A-37</strain>
    </source>
</reference>
<dbReference type="STRING" id="139723.A0A182LYT6"/>
<organism evidence="2 3">
    <name type="scientific">Anopheles culicifacies</name>
    <dbReference type="NCBI Taxonomy" id="139723"/>
    <lineage>
        <taxon>Eukaryota</taxon>
        <taxon>Metazoa</taxon>
        <taxon>Ecdysozoa</taxon>
        <taxon>Arthropoda</taxon>
        <taxon>Hexapoda</taxon>
        <taxon>Insecta</taxon>
        <taxon>Pterygota</taxon>
        <taxon>Neoptera</taxon>
        <taxon>Endopterygota</taxon>
        <taxon>Diptera</taxon>
        <taxon>Nematocera</taxon>
        <taxon>Culicoidea</taxon>
        <taxon>Culicidae</taxon>
        <taxon>Anophelinae</taxon>
        <taxon>Anopheles</taxon>
        <taxon>culicifacies species complex</taxon>
    </lineage>
</organism>
<evidence type="ECO:0000313" key="2">
    <source>
        <dbReference type="EnsemblMetazoa" id="ACUA005238-PA"/>
    </source>
</evidence>
<reference evidence="2" key="2">
    <citation type="submission" date="2020-05" db="UniProtKB">
        <authorList>
            <consortium name="EnsemblMetazoa"/>
        </authorList>
    </citation>
    <scope>IDENTIFICATION</scope>
    <source>
        <strain evidence="2">A-37</strain>
    </source>
</reference>
<name>A0A182LYT6_9DIPT</name>
<feature type="region of interest" description="Disordered" evidence="1">
    <location>
        <begin position="61"/>
        <end position="96"/>
    </location>
</feature>
<keyword evidence="3" id="KW-1185">Reference proteome</keyword>
<protein>
    <submittedName>
        <fullName evidence="2">Uncharacterized protein</fullName>
    </submittedName>
</protein>
<dbReference type="EnsemblMetazoa" id="ACUA005238-RA">
    <property type="protein sequence ID" value="ACUA005238-PA"/>
    <property type="gene ID" value="ACUA005238"/>
</dbReference>
<evidence type="ECO:0000313" key="3">
    <source>
        <dbReference type="Proteomes" id="UP000075883"/>
    </source>
</evidence>
<accession>A0A182LYT6</accession>
<dbReference type="Proteomes" id="UP000075883">
    <property type="component" value="Unassembled WGS sequence"/>
</dbReference>
<evidence type="ECO:0000256" key="1">
    <source>
        <dbReference type="SAM" id="MobiDB-lite"/>
    </source>
</evidence>